<dbReference type="GO" id="GO:0003676">
    <property type="term" value="F:nucleic acid binding"/>
    <property type="evidence" value="ECO:0007669"/>
    <property type="project" value="InterPro"/>
</dbReference>
<evidence type="ECO:0000256" key="5">
    <source>
        <dbReference type="ARBA" id="ARBA00022839"/>
    </source>
</evidence>
<evidence type="ECO:0000256" key="6">
    <source>
        <dbReference type="HAMAP-Rule" id="MF_01899"/>
    </source>
</evidence>
<dbReference type="InterPro" id="IPR012337">
    <property type="entry name" value="RNaseH-like_sf"/>
</dbReference>
<dbReference type="SUPFAM" id="SSF47819">
    <property type="entry name" value="HRDC-like"/>
    <property type="match status" value="2"/>
</dbReference>
<evidence type="ECO:0000259" key="7">
    <source>
        <dbReference type="PROSITE" id="PS50967"/>
    </source>
</evidence>
<dbReference type="GO" id="GO:0000166">
    <property type="term" value="F:nucleotide binding"/>
    <property type="evidence" value="ECO:0007669"/>
    <property type="project" value="InterPro"/>
</dbReference>
<dbReference type="Gene3D" id="1.10.150.80">
    <property type="entry name" value="HRDC domain"/>
    <property type="match status" value="1"/>
</dbReference>
<dbReference type="GO" id="GO:0005737">
    <property type="term" value="C:cytoplasm"/>
    <property type="evidence" value="ECO:0007669"/>
    <property type="project" value="UniProtKB-SubCell"/>
</dbReference>
<evidence type="ECO:0000256" key="1">
    <source>
        <dbReference type="ARBA" id="ARBA00022490"/>
    </source>
</evidence>
<dbReference type="InterPro" id="IPR036397">
    <property type="entry name" value="RNaseH_sf"/>
</dbReference>
<proteinExistence type="inferred from homology"/>
<dbReference type="SUPFAM" id="SSF53098">
    <property type="entry name" value="Ribonuclease H-like"/>
    <property type="match status" value="1"/>
</dbReference>
<dbReference type="NCBIfam" id="TIGR01388">
    <property type="entry name" value="rnd"/>
    <property type="match status" value="1"/>
</dbReference>
<dbReference type="PANTHER" id="PTHR47649:SF1">
    <property type="entry name" value="RIBONUCLEASE D"/>
    <property type="match status" value="1"/>
</dbReference>
<dbReference type="GO" id="GO:0008408">
    <property type="term" value="F:3'-5' exonuclease activity"/>
    <property type="evidence" value="ECO:0007669"/>
    <property type="project" value="InterPro"/>
</dbReference>
<dbReference type="Pfam" id="PF01612">
    <property type="entry name" value="DNA_pol_A_exo1"/>
    <property type="match status" value="1"/>
</dbReference>
<dbReference type="InterPro" id="IPR051086">
    <property type="entry name" value="RNase_D-like"/>
</dbReference>
<reference evidence="8" key="2">
    <citation type="journal article" date="2021" name="PeerJ">
        <title>Extensive microbial diversity within the chicken gut microbiome revealed by metagenomics and culture.</title>
        <authorList>
            <person name="Gilroy R."/>
            <person name="Ravi A."/>
            <person name="Getino M."/>
            <person name="Pursley I."/>
            <person name="Horton D.L."/>
            <person name="Alikhan N.F."/>
            <person name="Baker D."/>
            <person name="Gharbi K."/>
            <person name="Hall N."/>
            <person name="Watson M."/>
            <person name="Adriaenssens E.M."/>
            <person name="Foster-Nyarko E."/>
            <person name="Jarju S."/>
            <person name="Secka A."/>
            <person name="Antonio M."/>
            <person name="Oren A."/>
            <person name="Chaudhuri R.R."/>
            <person name="La Ragione R."/>
            <person name="Hildebrand F."/>
            <person name="Pallen M.J."/>
        </authorList>
    </citation>
    <scope>NUCLEOTIDE SEQUENCE</scope>
    <source>
        <strain evidence="8">ChiHjej12B11-29160</strain>
    </source>
</reference>
<evidence type="ECO:0000313" key="8">
    <source>
        <dbReference type="EMBL" id="HIU24039.1"/>
    </source>
</evidence>
<comment type="caution">
    <text evidence="8">The sequence shown here is derived from an EMBL/GenBank/DDBJ whole genome shotgun (WGS) entry which is preliminary data.</text>
</comment>
<keyword evidence="4 6" id="KW-0378">Hydrolase</keyword>
<comment type="cofactor">
    <cofactor evidence="6">
        <name>a divalent metal cation</name>
        <dbReference type="ChEBI" id="CHEBI:60240"/>
    </cofactor>
</comment>
<dbReference type="GO" id="GO:0042780">
    <property type="term" value="P:tRNA 3'-end processing"/>
    <property type="evidence" value="ECO:0007669"/>
    <property type="project" value="UniProtKB-UniRule"/>
</dbReference>
<organism evidence="8 9">
    <name type="scientific">Candidatus Coprovicinus avistercoris</name>
    <dbReference type="NCBI Taxonomy" id="2840754"/>
    <lineage>
        <taxon>Bacteria</taxon>
        <taxon>Bacillati</taxon>
        <taxon>Actinomycetota</taxon>
        <taxon>Coriobacteriia</taxon>
        <taxon>Coriobacteriales</taxon>
        <taxon>Coriobacteriaceae</taxon>
        <taxon>Coriobacteriaceae incertae sedis</taxon>
        <taxon>Candidatus Coprovicinus</taxon>
    </lineage>
</organism>
<sequence>MYITDSDQLQTFIEKAASARVVAIDTEFLRERTYHPKLCLIQVGYEGGCAAIDPLALEDLSCLVDLLVNPDVTKVFHACSQDLEVIDHALGCHVHPVFDTQLAAAFLGHRMQMGYGALVEAYTGVHLPKAASLTDWSHRPLDEEQLEYAEDDVRYLPSIYQQMTDELVRLNRLGWVLPEMEDLADPARYRHDPRKAYLKLKRSGSLTRRQLSVAREVCAWRDLCAENRDIPRKWVLSDEVIVEICKLSPVSVDRLLKIRGMDHLSERDAQTVVEAVRRGRACPIEKTPRQERRPRPSADLESVMDLMYALVRLVSERSGVATQLIATRDDLHEFALDSTSSRLSQSWRSELVGDLLKRLLDGQVGLTVKEGRVEIL</sequence>
<keyword evidence="2 6" id="KW-0819">tRNA processing</keyword>
<dbReference type="SMART" id="SM00341">
    <property type="entry name" value="HRDC"/>
    <property type="match status" value="1"/>
</dbReference>
<dbReference type="AlphaFoldDB" id="A0A9D1L3X0"/>
<dbReference type="HAMAP" id="MF_01899">
    <property type="entry name" value="RNase_D"/>
    <property type="match status" value="1"/>
</dbReference>
<dbReference type="EMBL" id="DVMQ01000013">
    <property type="protein sequence ID" value="HIU24039.1"/>
    <property type="molecule type" value="Genomic_DNA"/>
</dbReference>
<dbReference type="PROSITE" id="PS50967">
    <property type="entry name" value="HRDC"/>
    <property type="match status" value="1"/>
</dbReference>
<dbReference type="InterPro" id="IPR002562">
    <property type="entry name" value="3'-5'_exonuclease_dom"/>
</dbReference>
<evidence type="ECO:0000256" key="2">
    <source>
        <dbReference type="ARBA" id="ARBA00022694"/>
    </source>
</evidence>
<keyword evidence="1 6" id="KW-0963">Cytoplasm</keyword>
<dbReference type="Gene3D" id="3.30.420.10">
    <property type="entry name" value="Ribonuclease H-like superfamily/Ribonuclease H"/>
    <property type="match status" value="1"/>
</dbReference>
<evidence type="ECO:0000256" key="4">
    <source>
        <dbReference type="ARBA" id="ARBA00022801"/>
    </source>
</evidence>
<keyword evidence="3 6" id="KW-0540">Nuclease</keyword>
<dbReference type="InterPro" id="IPR010997">
    <property type="entry name" value="HRDC-like_sf"/>
</dbReference>
<evidence type="ECO:0000256" key="3">
    <source>
        <dbReference type="ARBA" id="ARBA00022722"/>
    </source>
</evidence>
<dbReference type="InterPro" id="IPR044876">
    <property type="entry name" value="HRDC_dom_sf"/>
</dbReference>
<protein>
    <recommendedName>
        <fullName evidence="6">Ribonuclease D</fullName>
        <shortName evidence="6">RNase D</shortName>
        <ecNumber evidence="6">3.1.13.5</ecNumber>
    </recommendedName>
</protein>
<dbReference type="Proteomes" id="UP000824078">
    <property type="component" value="Unassembled WGS sequence"/>
</dbReference>
<dbReference type="Pfam" id="PF00570">
    <property type="entry name" value="HRDC"/>
    <property type="match status" value="1"/>
</dbReference>
<dbReference type="CDD" id="cd06142">
    <property type="entry name" value="RNaseD_exo"/>
    <property type="match status" value="1"/>
</dbReference>
<keyword evidence="5 6" id="KW-0269">Exonuclease</keyword>
<evidence type="ECO:0000313" key="9">
    <source>
        <dbReference type="Proteomes" id="UP000824078"/>
    </source>
</evidence>
<dbReference type="GO" id="GO:0033890">
    <property type="term" value="F:ribonuclease D activity"/>
    <property type="evidence" value="ECO:0007669"/>
    <property type="project" value="UniProtKB-UniRule"/>
</dbReference>
<gene>
    <name evidence="6 8" type="primary">rnd</name>
    <name evidence="8" type="ORF">IAD17_03875</name>
</gene>
<reference evidence="8" key="1">
    <citation type="submission" date="2020-10" db="EMBL/GenBank/DDBJ databases">
        <authorList>
            <person name="Gilroy R."/>
        </authorList>
    </citation>
    <scope>NUCLEOTIDE SEQUENCE</scope>
    <source>
        <strain evidence="8">ChiHjej12B11-29160</strain>
    </source>
</reference>
<comment type="function">
    <text evidence="6">Exonuclease involved in the 3' processing of various precursor tRNAs. Initiates hydrolysis at the 3'-terminus of an RNA molecule and releases 5'-mononucleotides.</text>
</comment>
<comment type="catalytic activity">
    <reaction evidence="6">
        <text>Exonucleolytic cleavage that removes extra residues from the 3'-terminus of tRNA to produce 5'-mononucleotides.</text>
        <dbReference type="EC" id="3.1.13.5"/>
    </reaction>
</comment>
<dbReference type="SMART" id="SM00474">
    <property type="entry name" value="35EXOc"/>
    <property type="match status" value="1"/>
</dbReference>
<name>A0A9D1L3X0_9ACTN</name>
<dbReference type="EC" id="3.1.13.5" evidence="6"/>
<dbReference type="InterPro" id="IPR002121">
    <property type="entry name" value="HRDC_dom"/>
</dbReference>
<feature type="domain" description="HRDC" evidence="7">
    <location>
        <begin position="207"/>
        <end position="286"/>
    </location>
</feature>
<comment type="similarity">
    <text evidence="6">Belongs to the RNase D family.</text>
</comment>
<dbReference type="InterPro" id="IPR006292">
    <property type="entry name" value="RNase_D"/>
</dbReference>
<accession>A0A9D1L3X0</accession>
<comment type="subcellular location">
    <subcellularLocation>
        <location evidence="6">Cytoplasm</location>
    </subcellularLocation>
</comment>
<dbReference type="PANTHER" id="PTHR47649">
    <property type="entry name" value="RIBONUCLEASE D"/>
    <property type="match status" value="1"/>
</dbReference>